<protein>
    <recommendedName>
        <fullName evidence="5">Anaphase-promoting complex, cyclosome, subunit 3</fullName>
    </recommendedName>
</protein>
<evidence type="ECO:0000256" key="2">
    <source>
        <dbReference type="SAM" id="SignalP"/>
    </source>
</evidence>
<feature type="compositionally biased region" description="Basic and acidic residues" evidence="1">
    <location>
        <begin position="279"/>
        <end position="299"/>
    </location>
</feature>
<organism evidence="3 4">
    <name type="scientific">Pseudobythopirellula maris</name>
    <dbReference type="NCBI Taxonomy" id="2527991"/>
    <lineage>
        <taxon>Bacteria</taxon>
        <taxon>Pseudomonadati</taxon>
        <taxon>Planctomycetota</taxon>
        <taxon>Planctomycetia</taxon>
        <taxon>Pirellulales</taxon>
        <taxon>Lacipirellulaceae</taxon>
        <taxon>Pseudobythopirellula</taxon>
    </lineage>
</organism>
<evidence type="ECO:0000313" key="3">
    <source>
        <dbReference type="EMBL" id="TWT89966.1"/>
    </source>
</evidence>
<evidence type="ECO:0000313" key="4">
    <source>
        <dbReference type="Proteomes" id="UP000315440"/>
    </source>
</evidence>
<feature type="signal peptide" evidence="2">
    <location>
        <begin position="1"/>
        <end position="35"/>
    </location>
</feature>
<keyword evidence="4" id="KW-1185">Reference proteome</keyword>
<dbReference type="EMBL" id="SJPQ01000001">
    <property type="protein sequence ID" value="TWT89966.1"/>
    <property type="molecule type" value="Genomic_DNA"/>
</dbReference>
<sequence length="346" mass="38306" precursor="true">MPPVETSRTLSAGLKLTARGALVLAALLFPTIAAAQRADSAEDIAKDDAQAYTRSGVTGDDSAQLVDWAHQVVSAQSTSSIDPRFSSFLASNRGPISDPKKAPPEWLTQHQQAGDASSQNLRLWYAERLFYAGYFEECLGWLEGVRNEAVAAPGLMVYLQAAAAQQAMRYDTAQEHAARLLAAEDDLPLRWRYVAREIQRDAERNEQRSEIETVSRMMRGVGRRLALGEGEEPEVERQREVIAKLDELIEKLEEQQKQQQQQQQAMGSGGGASPSGPAEDSRPSELKGQGEVDRRRLVEGGEWGSLPPAERERVTQSIGRDFPSHYRSLIEDYYRTLAEEPGANEP</sequence>
<name>A0A5C5ZRU7_9BACT</name>
<evidence type="ECO:0000256" key="1">
    <source>
        <dbReference type="SAM" id="MobiDB-lite"/>
    </source>
</evidence>
<dbReference type="RefSeq" id="WP_197525337.1">
    <property type="nucleotide sequence ID" value="NZ_SJPQ01000001.1"/>
</dbReference>
<comment type="caution">
    <text evidence="3">The sequence shown here is derived from an EMBL/GenBank/DDBJ whole genome shotgun (WGS) entry which is preliminary data.</text>
</comment>
<keyword evidence="2" id="KW-0732">Signal</keyword>
<evidence type="ECO:0008006" key="5">
    <source>
        <dbReference type="Google" id="ProtNLM"/>
    </source>
</evidence>
<dbReference type="AlphaFoldDB" id="A0A5C5ZRU7"/>
<feature type="region of interest" description="Disordered" evidence="1">
    <location>
        <begin position="253"/>
        <end position="325"/>
    </location>
</feature>
<feature type="chain" id="PRO_5022758165" description="Anaphase-promoting complex, cyclosome, subunit 3" evidence="2">
    <location>
        <begin position="36"/>
        <end position="346"/>
    </location>
</feature>
<reference evidence="3 4" key="1">
    <citation type="submission" date="2019-02" db="EMBL/GenBank/DDBJ databases">
        <title>Deep-cultivation of Planctomycetes and their phenomic and genomic characterization uncovers novel biology.</title>
        <authorList>
            <person name="Wiegand S."/>
            <person name="Jogler M."/>
            <person name="Boedeker C."/>
            <person name="Pinto D."/>
            <person name="Vollmers J."/>
            <person name="Rivas-Marin E."/>
            <person name="Kohn T."/>
            <person name="Peeters S.H."/>
            <person name="Heuer A."/>
            <person name="Rast P."/>
            <person name="Oberbeckmann S."/>
            <person name="Bunk B."/>
            <person name="Jeske O."/>
            <person name="Meyerdierks A."/>
            <person name="Storesund J.E."/>
            <person name="Kallscheuer N."/>
            <person name="Luecker S."/>
            <person name="Lage O.M."/>
            <person name="Pohl T."/>
            <person name="Merkel B.J."/>
            <person name="Hornburger P."/>
            <person name="Mueller R.-W."/>
            <person name="Bruemmer F."/>
            <person name="Labrenz M."/>
            <person name="Spormann A.M."/>
            <person name="Op Den Camp H."/>
            <person name="Overmann J."/>
            <person name="Amann R."/>
            <person name="Jetten M.S.M."/>
            <person name="Mascher T."/>
            <person name="Medema M.H."/>
            <person name="Devos D.P."/>
            <person name="Kaster A.-K."/>
            <person name="Ovreas L."/>
            <person name="Rohde M."/>
            <person name="Galperin M.Y."/>
            <person name="Jogler C."/>
        </authorList>
    </citation>
    <scope>NUCLEOTIDE SEQUENCE [LARGE SCALE GENOMIC DNA]</scope>
    <source>
        <strain evidence="3 4">Mal64</strain>
    </source>
</reference>
<accession>A0A5C5ZRU7</accession>
<gene>
    <name evidence="3" type="ORF">Mal64_03480</name>
</gene>
<dbReference type="Proteomes" id="UP000315440">
    <property type="component" value="Unassembled WGS sequence"/>
</dbReference>
<proteinExistence type="predicted"/>